<dbReference type="AlphaFoldDB" id="A0A7D5M4X6"/>
<sequence length="120" mass="13366">MKKSDSENKRFGLLLVTVLVVSLFSTTAYGDAPKNPNVNSIKVQYLAKTSESIYYIQFKTCIGQEHVQTPTFTITSDLGSKVVKYDKLQLANSCKNYETSVDAKHGSSILIHMPIEVMTK</sequence>
<dbReference type="Proteomes" id="UP000509478">
    <property type="component" value="Chromosome"/>
</dbReference>
<dbReference type="RefSeq" id="WP_179371251.1">
    <property type="nucleotide sequence ID" value="NZ_CP026995.1"/>
</dbReference>
<accession>A0A7D5M4X6</accession>
<gene>
    <name evidence="1" type="ORF">C5F50_10055</name>
</gene>
<dbReference type="OrthoDB" id="375808at2157"/>
<reference evidence="1 2" key="1">
    <citation type="submission" date="2018-02" db="EMBL/GenBank/DDBJ databases">
        <title>Complete genome of Nitrosopumilus ureaphilus PS0.</title>
        <authorList>
            <person name="Qin W."/>
            <person name="Zheng Y."/>
            <person name="Stahl D.A."/>
        </authorList>
    </citation>
    <scope>NUCLEOTIDE SEQUENCE [LARGE SCALE GENOMIC DNA]</scope>
    <source>
        <strain evidence="1 2">PS0</strain>
    </source>
</reference>
<keyword evidence="2" id="KW-1185">Reference proteome</keyword>
<dbReference type="KEGG" id="nue:C5F50_10055"/>
<dbReference type="GeneID" id="56068452"/>
<evidence type="ECO:0000313" key="2">
    <source>
        <dbReference type="Proteomes" id="UP000509478"/>
    </source>
</evidence>
<organism evidence="1 2">
    <name type="scientific">Nitrosopumilus ureiphilus</name>
    <dbReference type="NCBI Taxonomy" id="1470067"/>
    <lineage>
        <taxon>Archaea</taxon>
        <taxon>Nitrososphaerota</taxon>
        <taxon>Nitrososphaeria</taxon>
        <taxon>Nitrosopumilales</taxon>
        <taxon>Nitrosopumilaceae</taxon>
        <taxon>Nitrosopumilus</taxon>
    </lineage>
</organism>
<dbReference type="EMBL" id="CP026995">
    <property type="protein sequence ID" value="QLH07374.1"/>
    <property type="molecule type" value="Genomic_DNA"/>
</dbReference>
<name>A0A7D5M4X6_9ARCH</name>
<proteinExistence type="predicted"/>
<protein>
    <submittedName>
        <fullName evidence="1">Uncharacterized protein</fullName>
    </submittedName>
</protein>
<evidence type="ECO:0000313" key="1">
    <source>
        <dbReference type="EMBL" id="QLH07374.1"/>
    </source>
</evidence>